<accession>A0A7Y7M509</accession>
<dbReference type="Proteomes" id="UP000534870">
    <property type="component" value="Unassembled WGS sequence"/>
</dbReference>
<comment type="function">
    <text evidence="6">Catalyzes the stereospecific hydrolysis of the cyclic amide bond of D-hydantoin derivatives.</text>
</comment>
<keyword evidence="4" id="KW-0479">Metal-binding</keyword>
<sequence>MTFDVVIRNGTIVTAGDIFTADIGITGERISTIGQGLSGRQVIDATGLLVMPGGIDGHCHIEQEEADGTVHEDDFASASASALLGGTTSVVCFASHVPGRGMVEQFEAYRRRGGRSRVDFAIHQIVTRTDAGTIEQDIPEIARQGAAGLKVFMTYDDFHLTDGQFLRVLDAAKAGGLIVSVHCENYDAIRHMIDAHLAAGRTDAHAHATSRPPGLEREATYRAMALGELVDHPIQIFHVSCPEVAEEIARARRRGVKVSAETCPHYLALTENDLKRDGFEGSKYICSPPLRTQADQDGMWKYLREGVIGIVSSDHCGYTFEGSNGKARHGRDADFSLIPNGMPGLGTRMPVLFHTGVNSGRISLTDFVRLTATAPARRYGLYPRKGTIAPGSDADLVLWDPARQVRITNDLFQGNIDYTPYEGLHVTGWPVMVMARGAVAVQHGQLLRAPTAGRFLRPEHPTAHPADD</sequence>
<comment type="cofactor">
    <cofactor evidence="1">
        <name>Zn(2+)</name>
        <dbReference type="ChEBI" id="CHEBI:29105"/>
    </cofactor>
</comment>
<protein>
    <recommendedName>
        <fullName evidence="7">D-hydantoinase</fullName>
    </recommendedName>
</protein>
<dbReference type="InterPro" id="IPR050378">
    <property type="entry name" value="Metallo-dep_Hydrolases_sf"/>
</dbReference>
<evidence type="ECO:0000256" key="3">
    <source>
        <dbReference type="ARBA" id="ARBA00022553"/>
    </source>
</evidence>
<evidence type="ECO:0000256" key="5">
    <source>
        <dbReference type="ARBA" id="ARBA00022801"/>
    </source>
</evidence>
<evidence type="ECO:0000259" key="9">
    <source>
        <dbReference type="Pfam" id="PF01979"/>
    </source>
</evidence>
<name>A0A7Y7M509_9PROT</name>
<proteinExistence type="inferred from homology"/>
<reference evidence="10 11" key="1">
    <citation type="submission" date="2020-06" db="EMBL/GenBank/DDBJ databases">
        <title>Description of novel acetic acid bacteria.</title>
        <authorList>
            <person name="Sombolestani A."/>
        </authorList>
    </citation>
    <scope>NUCLEOTIDE SEQUENCE [LARGE SCALE GENOMIC DNA]</scope>
    <source>
        <strain evidence="10 11">LMG 31431</strain>
    </source>
</reference>
<keyword evidence="3" id="KW-0597">Phosphoprotein</keyword>
<comment type="caution">
    <text evidence="10">The sequence shown here is derived from an EMBL/GenBank/DDBJ whole genome shotgun (WGS) entry which is preliminary data.</text>
</comment>
<comment type="similarity">
    <text evidence="2">Belongs to the metallo-dependent hydrolases superfamily. Hydantoinase/dihydropyrimidinase family.</text>
</comment>
<dbReference type="EMBL" id="JABXXP010000169">
    <property type="protein sequence ID" value="NVN11395.1"/>
    <property type="molecule type" value="Genomic_DNA"/>
</dbReference>
<dbReference type="GO" id="GO:0005829">
    <property type="term" value="C:cytosol"/>
    <property type="evidence" value="ECO:0007669"/>
    <property type="project" value="TreeGrafter"/>
</dbReference>
<feature type="modified residue" description="N6-carboxylysine" evidence="8">
    <location>
        <position position="150"/>
    </location>
</feature>
<organism evidence="10 11">
    <name type="scientific">Nguyenibacter vanlangensis</name>
    <dbReference type="NCBI Taxonomy" id="1216886"/>
    <lineage>
        <taxon>Bacteria</taxon>
        <taxon>Pseudomonadati</taxon>
        <taxon>Pseudomonadota</taxon>
        <taxon>Alphaproteobacteria</taxon>
        <taxon>Acetobacterales</taxon>
        <taxon>Acetobacteraceae</taxon>
        <taxon>Nguyenibacter</taxon>
    </lineage>
</organism>
<keyword evidence="5 10" id="KW-0378">Hydrolase</keyword>
<dbReference type="InterPro" id="IPR032466">
    <property type="entry name" value="Metal_Hydrolase"/>
</dbReference>
<feature type="domain" description="Amidohydrolase-related" evidence="9">
    <location>
        <begin position="49"/>
        <end position="438"/>
    </location>
</feature>
<evidence type="ECO:0000313" key="11">
    <source>
        <dbReference type="Proteomes" id="UP000534870"/>
    </source>
</evidence>
<dbReference type="PANTHER" id="PTHR11647:SF1">
    <property type="entry name" value="COLLAPSIN RESPONSE MEDIATOR PROTEIN"/>
    <property type="match status" value="1"/>
</dbReference>
<dbReference type="InterPro" id="IPR011059">
    <property type="entry name" value="Metal-dep_hydrolase_composite"/>
</dbReference>
<dbReference type="Gene3D" id="3.20.20.140">
    <property type="entry name" value="Metal-dependent hydrolases"/>
    <property type="match status" value="1"/>
</dbReference>
<dbReference type="NCBIfam" id="TIGR02033">
    <property type="entry name" value="D-hydantoinase"/>
    <property type="match status" value="1"/>
</dbReference>
<evidence type="ECO:0000256" key="2">
    <source>
        <dbReference type="ARBA" id="ARBA00008829"/>
    </source>
</evidence>
<evidence type="ECO:0000256" key="4">
    <source>
        <dbReference type="ARBA" id="ARBA00022723"/>
    </source>
</evidence>
<dbReference type="PANTHER" id="PTHR11647">
    <property type="entry name" value="HYDRANTOINASE/DIHYDROPYRIMIDINASE FAMILY MEMBER"/>
    <property type="match status" value="1"/>
</dbReference>
<dbReference type="Gene3D" id="2.30.40.10">
    <property type="entry name" value="Urease, subunit C, domain 1"/>
    <property type="match status" value="1"/>
</dbReference>
<dbReference type="FunFam" id="3.20.20.140:FF:000217">
    <property type="entry name" value="Dihydropyrimidinase-related protein 1"/>
    <property type="match status" value="1"/>
</dbReference>
<dbReference type="GO" id="GO:0046872">
    <property type="term" value="F:metal ion binding"/>
    <property type="evidence" value="ECO:0007669"/>
    <property type="project" value="UniProtKB-KW"/>
</dbReference>
<dbReference type="GO" id="GO:0016812">
    <property type="term" value="F:hydrolase activity, acting on carbon-nitrogen (but not peptide) bonds, in cyclic amides"/>
    <property type="evidence" value="ECO:0007669"/>
    <property type="project" value="TreeGrafter"/>
</dbReference>
<dbReference type="SUPFAM" id="SSF51556">
    <property type="entry name" value="Metallo-dependent hydrolases"/>
    <property type="match status" value="1"/>
</dbReference>
<evidence type="ECO:0000256" key="6">
    <source>
        <dbReference type="ARBA" id="ARBA00055040"/>
    </source>
</evidence>
<evidence type="ECO:0000256" key="1">
    <source>
        <dbReference type="ARBA" id="ARBA00001947"/>
    </source>
</evidence>
<dbReference type="InterPro" id="IPR006680">
    <property type="entry name" value="Amidohydro-rel"/>
</dbReference>
<gene>
    <name evidence="10" type="primary">hydA</name>
    <name evidence="10" type="ORF">HUK84_09695</name>
</gene>
<dbReference type="Pfam" id="PF01979">
    <property type="entry name" value="Amidohydro_1"/>
    <property type="match status" value="1"/>
</dbReference>
<dbReference type="CDD" id="cd01314">
    <property type="entry name" value="D-HYD"/>
    <property type="match status" value="1"/>
</dbReference>
<evidence type="ECO:0000313" key="10">
    <source>
        <dbReference type="EMBL" id="NVN11395.1"/>
    </source>
</evidence>
<dbReference type="SUPFAM" id="SSF51338">
    <property type="entry name" value="Composite domain of metallo-dependent hydrolases"/>
    <property type="match status" value="1"/>
</dbReference>
<dbReference type="AlphaFoldDB" id="A0A7Y7M509"/>
<dbReference type="InterPro" id="IPR011778">
    <property type="entry name" value="Hydantoinase/dihydroPyrase"/>
</dbReference>
<dbReference type="RefSeq" id="WP_176640108.1">
    <property type="nucleotide sequence ID" value="NZ_JABXXP010000169.1"/>
</dbReference>
<evidence type="ECO:0000256" key="7">
    <source>
        <dbReference type="ARBA" id="ARBA00068457"/>
    </source>
</evidence>
<comment type="PTM">
    <text evidence="8">Carbamylation allows a single lysine to coordinate two divalent metal cations.</text>
</comment>
<evidence type="ECO:0000256" key="8">
    <source>
        <dbReference type="PIRSR" id="PIRSR611778-50"/>
    </source>
</evidence>